<dbReference type="Gene3D" id="3.40.50.1820">
    <property type="entry name" value="alpha/beta hydrolase"/>
    <property type="match status" value="1"/>
</dbReference>
<dbReference type="Proteomes" id="UP000182658">
    <property type="component" value="Unassembled WGS sequence"/>
</dbReference>
<dbReference type="InterPro" id="IPR050266">
    <property type="entry name" value="AB_hydrolase_sf"/>
</dbReference>
<dbReference type="InterPro" id="IPR000073">
    <property type="entry name" value="AB_hydrolase_1"/>
</dbReference>
<dbReference type="EMBL" id="KV875093">
    <property type="protein sequence ID" value="OIW35405.1"/>
    <property type="molecule type" value="Genomic_DNA"/>
</dbReference>
<evidence type="ECO:0000256" key="1">
    <source>
        <dbReference type="ARBA" id="ARBA00022801"/>
    </source>
</evidence>
<organism evidence="3 4">
    <name type="scientific">Coniochaeta ligniaria NRRL 30616</name>
    <dbReference type="NCBI Taxonomy" id="1408157"/>
    <lineage>
        <taxon>Eukaryota</taxon>
        <taxon>Fungi</taxon>
        <taxon>Dikarya</taxon>
        <taxon>Ascomycota</taxon>
        <taxon>Pezizomycotina</taxon>
        <taxon>Sordariomycetes</taxon>
        <taxon>Sordariomycetidae</taxon>
        <taxon>Coniochaetales</taxon>
        <taxon>Coniochaetaceae</taxon>
        <taxon>Coniochaeta</taxon>
    </lineage>
</organism>
<feature type="domain" description="AB hydrolase-1" evidence="2">
    <location>
        <begin position="33"/>
        <end position="260"/>
    </location>
</feature>
<protein>
    <submittedName>
        <fullName evidence="3">Alpha/beta-hydrolase</fullName>
    </submittedName>
</protein>
<evidence type="ECO:0000313" key="4">
    <source>
        <dbReference type="Proteomes" id="UP000182658"/>
    </source>
</evidence>
<dbReference type="OrthoDB" id="2498029at2759"/>
<dbReference type="InParanoid" id="A0A1J7J7J2"/>
<dbReference type="PANTHER" id="PTHR43798">
    <property type="entry name" value="MONOACYLGLYCEROL LIPASE"/>
    <property type="match status" value="1"/>
</dbReference>
<evidence type="ECO:0000313" key="3">
    <source>
        <dbReference type="EMBL" id="OIW35405.1"/>
    </source>
</evidence>
<dbReference type="GO" id="GO:0016787">
    <property type="term" value="F:hydrolase activity"/>
    <property type="evidence" value="ECO:0007669"/>
    <property type="project" value="UniProtKB-KW"/>
</dbReference>
<dbReference type="SUPFAM" id="SSF53474">
    <property type="entry name" value="alpha/beta-Hydrolases"/>
    <property type="match status" value="1"/>
</dbReference>
<keyword evidence="1 3" id="KW-0378">Hydrolase</keyword>
<sequence length="277" mass="29445">MSFRTELIDIGPNIKISALISRSPNQSQQAKSPTVIFLHFWGGSSRTWSLVNPLVAQKYPTTAFDFRGWGGSTGPNDADAYSIAALASDIDGALKALNLDTVVLVGLSMGAKVAQLLAGSLPAHAVSGLVLVSPAPSTALTLPSEMRDQQIHAYDNPDSAEFVARNVLTESFRARDLPDFVVDDMLRGSRWAREAWPAYAMEEDVSEAAGRIAVPVLIVASANDVVEPLVRVRTEVCGRISGARMEVVPGSGHLSPLDAPESVAEHILGFIGGLDLS</sequence>
<name>A0A1J7J7J2_9PEZI</name>
<dbReference type="Pfam" id="PF00561">
    <property type="entry name" value="Abhydrolase_1"/>
    <property type="match status" value="1"/>
</dbReference>
<dbReference type="InterPro" id="IPR029058">
    <property type="entry name" value="AB_hydrolase_fold"/>
</dbReference>
<proteinExistence type="predicted"/>
<gene>
    <name evidence="3" type="ORF">CONLIGDRAFT_627467</name>
</gene>
<dbReference type="STRING" id="1408157.A0A1J7J7J2"/>
<dbReference type="PANTHER" id="PTHR43798:SF31">
    <property type="entry name" value="AB HYDROLASE SUPERFAMILY PROTEIN YCLE"/>
    <property type="match status" value="1"/>
</dbReference>
<evidence type="ECO:0000259" key="2">
    <source>
        <dbReference type="Pfam" id="PF00561"/>
    </source>
</evidence>
<dbReference type="GO" id="GO:0016020">
    <property type="term" value="C:membrane"/>
    <property type="evidence" value="ECO:0007669"/>
    <property type="project" value="TreeGrafter"/>
</dbReference>
<reference evidence="3 4" key="1">
    <citation type="submission" date="2016-10" db="EMBL/GenBank/DDBJ databases">
        <title>Draft genome sequence of Coniochaeta ligniaria NRRL30616, a lignocellulolytic fungus for bioabatement of inhibitors in plant biomass hydrolysates.</title>
        <authorList>
            <consortium name="DOE Joint Genome Institute"/>
            <person name="Jimenez D.J."/>
            <person name="Hector R.E."/>
            <person name="Riley R."/>
            <person name="Sun H."/>
            <person name="Grigoriev I.V."/>
            <person name="Van Elsas J.D."/>
            <person name="Nichols N.N."/>
        </authorList>
    </citation>
    <scope>NUCLEOTIDE SEQUENCE [LARGE SCALE GENOMIC DNA]</scope>
    <source>
        <strain evidence="3 4">NRRL 30616</strain>
    </source>
</reference>
<dbReference type="AlphaFoldDB" id="A0A1J7J7J2"/>
<keyword evidence="4" id="KW-1185">Reference proteome</keyword>
<accession>A0A1J7J7J2</accession>